<reference evidence="3 4" key="1">
    <citation type="submission" date="2024-09" db="EMBL/GenBank/DDBJ databases">
        <title>A chromosome-level genome assembly of Gray's grenadier anchovy, Coilia grayii.</title>
        <authorList>
            <person name="Fu Z."/>
        </authorList>
    </citation>
    <scope>NUCLEOTIDE SEQUENCE [LARGE SCALE GENOMIC DNA]</scope>
    <source>
        <strain evidence="3">G4</strain>
        <tissue evidence="3">Muscle</tissue>
    </source>
</reference>
<evidence type="ECO:0000256" key="1">
    <source>
        <dbReference type="SAM" id="SignalP"/>
    </source>
</evidence>
<organism evidence="3 4">
    <name type="scientific">Coilia grayii</name>
    <name type="common">Gray's grenadier anchovy</name>
    <dbReference type="NCBI Taxonomy" id="363190"/>
    <lineage>
        <taxon>Eukaryota</taxon>
        <taxon>Metazoa</taxon>
        <taxon>Chordata</taxon>
        <taxon>Craniata</taxon>
        <taxon>Vertebrata</taxon>
        <taxon>Euteleostomi</taxon>
        <taxon>Actinopterygii</taxon>
        <taxon>Neopterygii</taxon>
        <taxon>Teleostei</taxon>
        <taxon>Clupei</taxon>
        <taxon>Clupeiformes</taxon>
        <taxon>Clupeoidei</taxon>
        <taxon>Engraulidae</taxon>
        <taxon>Coilinae</taxon>
        <taxon>Coilia</taxon>
    </lineage>
</organism>
<feature type="domain" description="C-type lectin" evidence="2">
    <location>
        <begin position="43"/>
        <end position="158"/>
    </location>
</feature>
<keyword evidence="4" id="KW-1185">Reference proteome</keyword>
<feature type="signal peptide" evidence="1">
    <location>
        <begin position="1"/>
        <end position="19"/>
    </location>
</feature>
<dbReference type="Pfam" id="PF00059">
    <property type="entry name" value="Lectin_C"/>
    <property type="match status" value="1"/>
</dbReference>
<dbReference type="InterPro" id="IPR016186">
    <property type="entry name" value="C-type_lectin-like/link_sf"/>
</dbReference>
<gene>
    <name evidence="3" type="ORF">ACEWY4_003254</name>
</gene>
<dbReference type="InterPro" id="IPR001304">
    <property type="entry name" value="C-type_lectin-like"/>
</dbReference>
<dbReference type="InterPro" id="IPR016187">
    <property type="entry name" value="CTDL_fold"/>
</dbReference>
<sequence length="163" mass="18703">MKMIKLMLVMILGFPCFSATKLHRQNIKLDDCPIEEYEQWSMVGPYCAKHFHDMRAFGEAESACRNENDDAHLIAVHDIETTDELRILTGSYNKKTWIGGFRLQCTDGFLWTDGSNWDYNNWVPGEPSDMGDCVQMSYDSPGLFDTAQCCEKRTYVCAFLAED</sequence>
<dbReference type="InterPro" id="IPR050111">
    <property type="entry name" value="C-type_lectin/snaclec_domain"/>
</dbReference>
<dbReference type="AlphaFoldDB" id="A0ABD1KRW1"/>
<comment type="caution">
    <text evidence="3">The sequence shown here is derived from an EMBL/GenBank/DDBJ whole genome shotgun (WGS) entry which is preliminary data.</text>
</comment>
<evidence type="ECO:0000313" key="4">
    <source>
        <dbReference type="Proteomes" id="UP001591681"/>
    </source>
</evidence>
<dbReference type="SUPFAM" id="SSF56436">
    <property type="entry name" value="C-type lectin-like"/>
    <property type="match status" value="1"/>
</dbReference>
<dbReference type="Proteomes" id="UP001591681">
    <property type="component" value="Unassembled WGS sequence"/>
</dbReference>
<dbReference type="CDD" id="cd00037">
    <property type="entry name" value="CLECT"/>
    <property type="match status" value="1"/>
</dbReference>
<evidence type="ECO:0000259" key="2">
    <source>
        <dbReference type="PROSITE" id="PS50041"/>
    </source>
</evidence>
<dbReference type="EMBL" id="JBHFQA010000003">
    <property type="protein sequence ID" value="KAL2101493.1"/>
    <property type="molecule type" value="Genomic_DNA"/>
</dbReference>
<feature type="chain" id="PRO_5044790025" description="C-type lectin domain-containing protein" evidence="1">
    <location>
        <begin position="20"/>
        <end position="163"/>
    </location>
</feature>
<protein>
    <recommendedName>
        <fullName evidence="2">C-type lectin domain-containing protein</fullName>
    </recommendedName>
</protein>
<dbReference type="PANTHER" id="PTHR22803">
    <property type="entry name" value="MANNOSE, PHOSPHOLIPASE, LECTIN RECEPTOR RELATED"/>
    <property type="match status" value="1"/>
</dbReference>
<dbReference type="SMART" id="SM00034">
    <property type="entry name" value="CLECT"/>
    <property type="match status" value="1"/>
</dbReference>
<keyword evidence="1" id="KW-0732">Signal</keyword>
<dbReference type="PROSITE" id="PS50041">
    <property type="entry name" value="C_TYPE_LECTIN_2"/>
    <property type="match status" value="1"/>
</dbReference>
<proteinExistence type="predicted"/>
<accession>A0ABD1KRW1</accession>
<dbReference type="Gene3D" id="3.10.100.10">
    <property type="entry name" value="Mannose-Binding Protein A, subunit A"/>
    <property type="match status" value="1"/>
</dbReference>
<evidence type="ECO:0000313" key="3">
    <source>
        <dbReference type="EMBL" id="KAL2101493.1"/>
    </source>
</evidence>
<name>A0ABD1KRW1_9TELE</name>